<keyword evidence="23" id="KW-1185">Reference proteome</keyword>
<dbReference type="InterPro" id="IPR030677">
    <property type="entry name" value="Nnr"/>
</dbReference>
<dbReference type="GO" id="GO:0052855">
    <property type="term" value="F:ADP-dependent NAD(P)H-hydrate dehydratase activity"/>
    <property type="evidence" value="ECO:0007669"/>
    <property type="project" value="UniProtKB-UniRule"/>
</dbReference>
<dbReference type="AlphaFoldDB" id="A0A840IC52"/>
<dbReference type="GO" id="GO:0046872">
    <property type="term" value="F:metal ion binding"/>
    <property type="evidence" value="ECO:0007669"/>
    <property type="project" value="UniProtKB-UniRule"/>
</dbReference>
<dbReference type="GO" id="GO:0046496">
    <property type="term" value="P:nicotinamide nucleotide metabolic process"/>
    <property type="evidence" value="ECO:0007669"/>
    <property type="project" value="UniProtKB-UniRule"/>
</dbReference>
<dbReference type="SUPFAM" id="SSF53613">
    <property type="entry name" value="Ribokinase-like"/>
    <property type="match status" value="1"/>
</dbReference>
<dbReference type="NCBIfam" id="TIGR00196">
    <property type="entry name" value="yjeF_cterm"/>
    <property type="match status" value="1"/>
</dbReference>
<comment type="cofactor">
    <cofactor evidence="17">
        <name>Mg(2+)</name>
        <dbReference type="ChEBI" id="CHEBI:18420"/>
    </cofactor>
</comment>
<evidence type="ECO:0000256" key="11">
    <source>
        <dbReference type="ARBA" id="ARBA00023235"/>
    </source>
</evidence>
<evidence type="ECO:0000256" key="1">
    <source>
        <dbReference type="ARBA" id="ARBA00000013"/>
    </source>
</evidence>
<reference evidence="22 23" key="1">
    <citation type="submission" date="2020-08" db="EMBL/GenBank/DDBJ databases">
        <title>Genomic Encyclopedia of Archaeal and Bacterial Type Strains, Phase II (KMG-II): from individual species to whole genera.</title>
        <authorList>
            <person name="Goeker M."/>
        </authorList>
    </citation>
    <scope>NUCLEOTIDE SEQUENCE [LARGE SCALE GENOMIC DNA]</scope>
    <source>
        <strain evidence="22 23">DSM 23288</strain>
    </source>
</reference>
<keyword evidence="12 17" id="KW-0456">Lyase</keyword>
<keyword evidence="10 17" id="KW-0520">NAD</keyword>
<evidence type="ECO:0000256" key="12">
    <source>
        <dbReference type="ARBA" id="ARBA00023239"/>
    </source>
</evidence>
<dbReference type="GO" id="GO:0005524">
    <property type="term" value="F:ATP binding"/>
    <property type="evidence" value="ECO:0007669"/>
    <property type="project" value="UniProtKB-UniRule"/>
</dbReference>
<comment type="similarity">
    <text evidence="18">Belongs to the NnrE/AIBP family.</text>
</comment>
<keyword evidence="13" id="KW-0511">Multifunctional enzyme</keyword>
<feature type="binding site" evidence="18">
    <location>
        <position position="127"/>
    </location>
    <ligand>
        <name>K(+)</name>
        <dbReference type="ChEBI" id="CHEBI:29103"/>
    </ligand>
</feature>
<comment type="function">
    <text evidence="17">Catalyzes the dehydration of the S-form of NAD(P)HX at the expense of ADP, which is converted to AMP. Together with NAD(P)HX epimerase, which catalyzes the epimerization of the S- and R-forms, the enzyme allows the repair of both epimers of NAD(P)HX, a damaged form of NAD(P)H that is a result of enzymatic or heat-dependent hydration.</text>
</comment>
<dbReference type="InterPro" id="IPR029056">
    <property type="entry name" value="Ribokinase-like"/>
</dbReference>
<evidence type="ECO:0000256" key="2">
    <source>
        <dbReference type="ARBA" id="ARBA00000909"/>
    </source>
</evidence>
<dbReference type="HAMAP" id="MF_01965">
    <property type="entry name" value="NADHX_dehydratase"/>
    <property type="match status" value="1"/>
</dbReference>
<evidence type="ECO:0000256" key="9">
    <source>
        <dbReference type="ARBA" id="ARBA00022958"/>
    </source>
</evidence>
<keyword evidence="11 18" id="KW-0413">Isomerase</keyword>
<comment type="caution">
    <text evidence="22">The sequence shown here is derived from an EMBL/GenBank/DDBJ whole genome shotgun (WGS) entry which is preliminary data.</text>
</comment>
<evidence type="ECO:0000313" key="23">
    <source>
        <dbReference type="Proteomes" id="UP000585272"/>
    </source>
</evidence>
<feature type="domain" description="YjeF N-terminal" evidence="21">
    <location>
        <begin position="18"/>
        <end position="220"/>
    </location>
</feature>
<dbReference type="Gene3D" id="3.40.50.10260">
    <property type="entry name" value="YjeF N-terminal domain"/>
    <property type="match status" value="1"/>
</dbReference>
<dbReference type="PROSITE" id="PS01050">
    <property type="entry name" value="YJEF_C_2"/>
    <property type="match status" value="1"/>
</dbReference>
<evidence type="ECO:0000256" key="6">
    <source>
        <dbReference type="ARBA" id="ARBA00022741"/>
    </source>
</evidence>
<dbReference type="GO" id="GO:0110051">
    <property type="term" value="P:metabolite repair"/>
    <property type="evidence" value="ECO:0007669"/>
    <property type="project" value="TreeGrafter"/>
</dbReference>
<dbReference type="EC" id="4.2.1.136" evidence="19"/>
<feature type="binding site" evidence="18">
    <location>
        <begin position="131"/>
        <end position="137"/>
    </location>
    <ligand>
        <name>(6S)-NADPHX</name>
        <dbReference type="ChEBI" id="CHEBI:64076"/>
    </ligand>
</feature>
<protein>
    <recommendedName>
        <fullName evidence="19">Bifunctional NAD(P)H-hydrate repair enzyme</fullName>
    </recommendedName>
    <alternativeName>
        <fullName evidence="19">Nicotinamide nucleotide repair protein</fullName>
    </alternativeName>
    <domain>
        <recommendedName>
            <fullName evidence="19">ADP-dependent (S)-NAD(P)H-hydrate dehydratase</fullName>
            <ecNumber evidence="19">4.2.1.136</ecNumber>
        </recommendedName>
        <alternativeName>
            <fullName evidence="19">ADP-dependent NAD(P)HX dehydratase</fullName>
        </alternativeName>
    </domain>
    <domain>
        <recommendedName>
            <fullName evidence="19">NAD(P)H-hydrate epimerase</fullName>
            <ecNumber evidence="19">5.1.99.6</ecNumber>
        </recommendedName>
    </domain>
</protein>
<evidence type="ECO:0000256" key="4">
    <source>
        <dbReference type="ARBA" id="ARBA00009524"/>
    </source>
</evidence>
<feature type="binding site" evidence="17">
    <location>
        <position position="453"/>
    </location>
    <ligand>
        <name>(6S)-NADPHX</name>
        <dbReference type="ChEBI" id="CHEBI:64076"/>
    </ligand>
</feature>
<evidence type="ECO:0000256" key="10">
    <source>
        <dbReference type="ARBA" id="ARBA00023027"/>
    </source>
</evidence>
<sequence>MSAPLPRWLDPLPDAAAQRALDGWAIEQRGIPGIELMERAGRGLFELVQRRLPTGTIAVVCGKGNNGGDGLVVARLLRDAGREVDVHLVCDPSELRGDARVNLERLPGSPPRVFNPGALFEVAGIVDAVLGTGAGGAPHGLIGDAVETIAEAAVHGVPVVACDVPSGVDGSTGEVAGAAVRAVATATFHAAKPGLWIAPGKGRAGEVAVVDIGIPVDGRPPETAPRAGLIGAAVIGELPHRGAEATKFDGGAVLVCGGSTGLSGAPSLAALAAARAGAGYVTALVPASLNVVFELRQAEVMSVPLPEEDGALVPAALDLALERCARADALVLGPGLGRSDGAGALARALAVEAPVPLLLDADGLNAHAGRLEELAARTAPTVLTPHGGELARLLDVGGDEVRARRLSLARQAAMRSGAIVVLKGDDTLVATPEGAVGISRGDAPALATAGTGDVLSGTIGALLARGVEPFTAACAGVELHRRAGQLVGERIGVEGALAGDVADALPAARRMAAEVG</sequence>
<comment type="caution">
    <text evidence="18">Lacks conserved residue(s) required for the propagation of feature annotation.</text>
</comment>
<dbReference type="InterPro" id="IPR004443">
    <property type="entry name" value="YjeF_N_dom"/>
</dbReference>
<dbReference type="PANTHER" id="PTHR12592">
    <property type="entry name" value="ATP-DEPENDENT (S)-NAD(P)H-HYDRATE DEHYDRATASE FAMILY MEMBER"/>
    <property type="match status" value="1"/>
</dbReference>
<evidence type="ECO:0000256" key="14">
    <source>
        <dbReference type="ARBA" id="ARBA00025153"/>
    </source>
</evidence>
<evidence type="ECO:0000313" key="22">
    <source>
        <dbReference type="EMBL" id="MBB4662469.1"/>
    </source>
</evidence>
<feature type="binding site" evidence="17">
    <location>
        <position position="386"/>
    </location>
    <ligand>
        <name>(6S)-NADPHX</name>
        <dbReference type="ChEBI" id="CHEBI:64076"/>
    </ligand>
</feature>
<dbReference type="Proteomes" id="UP000585272">
    <property type="component" value="Unassembled WGS sequence"/>
</dbReference>
<keyword evidence="9 18" id="KW-0630">Potassium</keyword>
<evidence type="ECO:0000256" key="13">
    <source>
        <dbReference type="ARBA" id="ARBA00023268"/>
    </source>
</evidence>
<evidence type="ECO:0000256" key="15">
    <source>
        <dbReference type="ARBA" id="ARBA00048238"/>
    </source>
</evidence>
<evidence type="ECO:0000256" key="7">
    <source>
        <dbReference type="ARBA" id="ARBA00022840"/>
    </source>
</evidence>
<feature type="binding site" evidence="18">
    <location>
        <position position="163"/>
    </location>
    <ligand>
        <name>(6S)-NADPHX</name>
        <dbReference type="ChEBI" id="CHEBI:64076"/>
    </ligand>
</feature>
<dbReference type="InterPro" id="IPR036652">
    <property type="entry name" value="YjeF_N_dom_sf"/>
</dbReference>
<organism evidence="22 23">
    <name type="scientific">Conexibacter arvalis</name>
    <dbReference type="NCBI Taxonomy" id="912552"/>
    <lineage>
        <taxon>Bacteria</taxon>
        <taxon>Bacillati</taxon>
        <taxon>Actinomycetota</taxon>
        <taxon>Thermoleophilia</taxon>
        <taxon>Solirubrobacterales</taxon>
        <taxon>Conexibacteraceae</taxon>
        <taxon>Conexibacter</taxon>
    </lineage>
</organism>
<evidence type="ECO:0000256" key="3">
    <source>
        <dbReference type="ARBA" id="ARBA00006001"/>
    </source>
</evidence>
<comment type="catalytic activity">
    <reaction evidence="1 18 19">
        <text>(6R)-NADHX = (6S)-NADHX</text>
        <dbReference type="Rhea" id="RHEA:32215"/>
        <dbReference type="ChEBI" id="CHEBI:64074"/>
        <dbReference type="ChEBI" id="CHEBI:64075"/>
        <dbReference type="EC" id="5.1.99.6"/>
    </reaction>
</comment>
<comment type="catalytic activity">
    <reaction evidence="15 17 19">
        <text>(6S)-NADHX + ADP = AMP + phosphate + NADH + H(+)</text>
        <dbReference type="Rhea" id="RHEA:32223"/>
        <dbReference type="ChEBI" id="CHEBI:15378"/>
        <dbReference type="ChEBI" id="CHEBI:43474"/>
        <dbReference type="ChEBI" id="CHEBI:57945"/>
        <dbReference type="ChEBI" id="CHEBI:64074"/>
        <dbReference type="ChEBI" id="CHEBI:456215"/>
        <dbReference type="ChEBI" id="CHEBI:456216"/>
        <dbReference type="EC" id="4.2.1.136"/>
    </reaction>
</comment>
<feature type="domain" description="YjeF C-terminal" evidence="20">
    <location>
        <begin position="230"/>
        <end position="512"/>
    </location>
</feature>
<evidence type="ECO:0000256" key="17">
    <source>
        <dbReference type="HAMAP-Rule" id="MF_01965"/>
    </source>
</evidence>
<keyword evidence="7 17" id="KW-0067">ATP-binding</keyword>
<feature type="binding site" evidence="17">
    <location>
        <position position="265"/>
    </location>
    <ligand>
        <name>(6S)-NADPHX</name>
        <dbReference type="ChEBI" id="CHEBI:64076"/>
    </ligand>
</feature>
<dbReference type="EC" id="5.1.99.6" evidence="19"/>
<evidence type="ECO:0000256" key="19">
    <source>
        <dbReference type="PIRNR" id="PIRNR017184"/>
    </source>
</evidence>
<feature type="binding site" evidence="18">
    <location>
        <position position="66"/>
    </location>
    <ligand>
        <name>K(+)</name>
        <dbReference type="ChEBI" id="CHEBI:29103"/>
    </ligand>
</feature>
<feature type="binding site" evidence="17">
    <location>
        <position position="335"/>
    </location>
    <ligand>
        <name>(6S)-NADPHX</name>
        <dbReference type="ChEBI" id="CHEBI:64076"/>
    </ligand>
</feature>
<keyword evidence="5 18" id="KW-0479">Metal-binding</keyword>
<dbReference type="Pfam" id="PF01256">
    <property type="entry name" value="Carb_kinase"/>
    <property type="match status" value="1"/>
</dbReference>
<comment type="similarity">
    <text evidence="3 19">In the N-terminal section; belongs to the NnrE/AIBP family.</text>
</comment>
<dbReference type="PANTHER" id="PTHR12592:SF0">
    <property type="entry name" value="ATP-DEPENDENT (S)-NAD(P)H-HYDRATE DEHYDRATASE"/>
    <property type="match status" value="1"/>
</dbReference>
<dbReference type="SUPFAM" id="SSF64153">
    <property type="entry name" value="YjeF N-terminal domain-like"/>
    <property type="match status" value="1"/>
</dbReference>
<dbReference type="InterPro" id="IPR000631">
    <property type="entry name" value="CARKD"/>
</dbReference>
<dbReference type="HAMAP" id="MF_01966">
    <property type="entry name" value="NADHX_epimerase"/>
    <property type="match status" value="1"/>
</dbReference>
<comment type="similarity">
    <text evidence="17">Belongs to the NnrD/CARKD family.</text>
</comment>
<dbReference type="EMBL" id="JACHNU010000002">
    <property type="protein sequence ID" value="MBB4662469.1"/>
    <property type="molecule type" value="Genomic_DNA"/>
</dbReference>
<dbReference type="Pfam" id="PF03853">
    <property type="entry name" value="YjeF_N"/>
    <property type="match status" value="1"/>
</dbReference>
<evidence type="ECO:0000256" key="18">
    <source>
        <dbReference type="HAMAP-Rule" id="MF_01966"/>
    </source>
</evidence>
<comment type="cofactor">
    <cofactor evidence="18 19">
        <name>K(+)</name>
        <dbReference type="ChEBI" id="CHEBI:29103"/>
    </cofactor>
    <text evidence="18 19">Binds 1 potassium ion per subunit.</text>
</comment>
<evidence type="ECO:0000259" key="21">
    <source>
        <dbReference type="PROSITE" id="PS51385"/>
    </source>
</evidence>
<feature type="binding site" evidence="17">
    <location>
        <begin position="423"/>
        <end position="427"/>
    </location>
    <ligand>
        <name>AMP</name>
        <dbReference type="ChEBI" id="CHEBI:456215"/>
    </ligand>
</feature>
<comment type="subunit">
    <text evidence="17">Homotetramer.</text>
</comment>
<keyword evidence="8 17" id="KW-0521">NADP</keyword>
<keyword evidence="6 17" id="KW-0547">Nucleotide-binding</keyword>
<evidence type="ECO:0000256" key="16">
    <source>
        <dbReference type="ARBA" id="ARBA00049209"/>
    </source>
</evidence>
<dbReference type="Gene3D" id="3.40.1190.20">
    <property type="match status" value="1"/>
</dbReference>
<proteinExistence type="inferred from homology"/>
<accession>A0A840IC52</accession>
<comment type="catalytic activity">
    <reaction evidence="16 17 19">
        <text>(6S)-NADPHX + ADP = AMP + phosphate + NADPH + H(+)</text>
        <dbReference type="Rhea" id="RHEA:32235"/>
        <dbReference type="ChEBI" id="CHEBI:15378"/>
        <dbReference type="ChEBI" id="CHEBI:43474"/>
        <dbReference type="ChEBI" id="CHEBI:57783"/>
        <dbReference type="ChEBI" id="CHEBI:64076"/>
        <dbReference type="ChEBI" id="CHEBI:456215"/>
        <dbReference type="ChEBI" id="CHEBI:456216"/>
        <dbReference type="EC" id="4.2.1.136"/>
    </reaction>
</comment>
<feature type="binding site" evidence="18">
    <location>
        <begin position="65"/>
        <end position="69"/>
    </location>
    <ligand>
        <name>(6S)-NADPHX</name>
        <dbReference type="ChEBI" id="CHEBI:64076"/>
    </ligand>
</feature>
<feature type="binding site" evidence="17">
    <location>
        <position position="452"/>
    </location>
    <ligand>
        <name>AMP</name>
        <dbReference type="ChEBI" id="CHEBI:456215"/>
    </ligand>
</feature>
<evidence type="ECO:0000256" key="8">
    <source>
        <dbReference type="ARBA" id="ARBA00022857"/>
    </source>
</evidence>
<evidence type="ECO:0000259" key="20">
    <source>
        <dbReference type="PROSITE" id="PS51383"/>
    </source>
</evidence>
<comment type="function">
    <text evidence="14 19">Bifunctional enzyme that catalyzes the epimerization of the S- and R-forms of NAD(P)HX and the dehydration of the S-form of NAD(P)HX at the expense of ADP, which is converted to AMP. This allows the repair of both epimers of NAD(P)HX, a damaged form of NAD(P)H that is a result of enzymatic or heat-dependent hydration.</text>
</comment>
<dbReference type="GO" id="GO:0052856">
    <property type="term" value="F:NAD(P)HX epimerase activity"/>
    <property type="evidence" value="ECO:0007669"/>
    <property type="project" value="UniProtKB-UniRule"/>
</dbReference>
<dbReference type="CDD" id="cd01171">
    <property type="entry name" value="YXKO-related"/>
    <property type="match status" value="1"/>
</dbReference>
<name>A0A840IC52_9ACTN</name>
<dbReference type="PROSITE" id="PS51385">
    <property type="entry name" value="YJEF_N"/>
    <property type="match status" value="1"/>
</dbReference>
<dbReference type="InterPro" id="IPR017953">
    <property type="entry name" value="Carbohydrate_kinase_pred_CS"/>
</dbReference>
<dbReference type="RefSeq" id="WP_183341683.1">
    <property type="nucleotide sequence ID" value="NZ_JACHNU010000002.1"/>
</dbReference>
<comment type="similarity">
    <text evidence="4 19">In the C-terminal section; belongs to the NnrD/CARKD family.</text>
</comment>
<evidence type="ECO:0000256" key="5">
    <source>
        <dbReference type="ARBA" id="ARBA00022723"/>
    </source>
</evidence>
<comment type="catalytic activity">
    <reaction evidence="2 18 19">
        <text>(6R)-NADPHX = (6S)-NADPHX</text>
        <dbReference type="Rhea" id="RHEA:32227"/>
        <dbReference type="ChEBI" id="CHEBI:64076"/>
        <dbReference type="ChEBI" id="CHEBI:64077"/>
        <dbReference type="EC" id="5.1.99.6"/>
    </reaction>
</comment>
<dbReference type="PROSITE" id="PS51383">
    <property type="entry name" value="YJEF_C_3"/>
    <property type="match status" value="1"/>
</dbReference>
<comment type="function">
    <text evidence="18">Catalyzes the epimerization of the S- and R-forms of NAD(P)HX, a damaged form of NAD(P)H that is a result of enzymatic or heat-dependent hydration. This is a prerequisite for the S-specific NAD(P)H-hydrate dehydratase to allow the repair of both epimers of NAD(P)HX.</text>
</comment>
<feature type="binding site" evidence="18">
    <location>
        <position position="166"/>
    </location>
    <ligand>
        <name>K(+)</name>
        <dbReference type="ChEBI" id="CHEBI:29103"/>
    </ligand>
</feature>
<gene>
    <name evidence="17" type="primary">nnrD</name>
    <name evidence="18" type="synonym">nnrE</name>
    <name evidence="22" type="ORF">BDZ31_002055</name>
</gene>
<dbReference type="PIRSF" id="PIRSF017184">
    <property type="entry name" value="Nnr"/>
    <property type="match status" value="1"/>
</dbReference>
<dbReference type="NCBIfam" id="TIGR00197">
    <property type="entry name" value="yjeF_nterm"/>
    <property type="match status" value="1"/>
</dbReference>